<gene>
    <name evidence="1" type="ORF">LBBP_02005</name>
</gene>
<sequence length="229" mass="26475">MKSTVWRVLEPIPTIYAECWLRSPAKLIDKSACSKCGIGNKYEERPSPLIIEWENWGGENKVIGDFTWPSGGRFIVKETVFQKLNEIFENLNSGPVEMIRSSKIKNTDSYQRPPLVELMVDKQIPFLPETTTKVAYRCPTCDRVQRDLIGVELKYERWNKTLEKSVKVHKKRKPGKGLILSKFDIDLEVPFFRVTEFSDAIFCTDSIRILLLSLGLNHLDFLDYGEIKK</sequence>
<organism evidence="1">
    <name type="scientific">Leptospira borgpetersenii serovar Ballum</name>
    <dbReference type="NCBI Taxonomy" id="280505"/>
    <lineage>
        <taxon>Bacteria</taxon>
        <taxon>Pseudomonadati</taxon>
        <taxon>Spirochaetota</taxon>
        <taxon>Spirochaetia</taxon>
        <taxon>Leptospirales</taxon>
        <taxon>Leptospiraceae</taxon>
        <taxon>Leptospira</taxon>
    </lineage>
</organism>
<dbReference type="EMBL" id="CP012029">
    <property type="protein sequence ID" value="ALO26278.1"/>
    <property type="molecule type" value="Genomic_DNA"/>
</dbReference>
<evidence type="ECO:0000313" key="1">
    <source>
        <dbReference type="EMBL" id="ALO26278.1"/>
    </source>
</evidence>
<name>A0A0E3BKP3_LEPBO</name>
<accession>A0A0E3BKP3</accession>
<evidence type="ECO:0000313" key="2">
    <source>
        <dbReference type="Proteomes" id="UP000058857"/>
    </source>
</evidence>
<dbReference type="PATRIC" id="fig|280505.15.peg.1964"/>
<proteinExistence type="predicted"/>
<reference evidence="1 2" key="1">
    <citation type="journal article" date="2015" name="PLoS Negl. Trop. Dis.">
        <title>Distribution of Plasmids in Distinct Leptospira Pathogenic Species.</title>
        <authorList>
            <person name="Wang Y."/>
            <person name="Zhuang X."/>
            <person name="Zhong Y."/>
            <person name="Zhang C."/>
            <person name="Zhang Y."/>
            <person name="Zeng L."/>
            <person name="Zhu Y."/>
            <person name="He P."/>
            <person name="Dong K."/>
            <person name="Pal U."/>
            <person name="Guo X."/>
            <person name="Qin J."/>
        </authorList>
    </citation>
    <scope>NUCLEOTIDE SEQUENCE [LARGE SCALE GENOMIC DNA]</scope>
    <source>
        <strain evidence="1 2">56604</strain>
    </source>
</reference>
<dbReference type="Proteomes" id="UP000058857">
    <property type="component" value="Chromosome 1"/>
</dbReference>
<protein>
    <submittedName>
        <fullName evidence="1">Uncharacterized protein</fullName>
    </submittedName>
</protein>
<dbReference type="AlphaFoldDB" id="A0A0E3BKP3"/>